<dbReference type="InterPro" id="IPR011994">
    <property type="entry name" value="Cytidylate_kinase_dom"/>
</dbReference>
<dbReference type="NCBIfam" id="TIGR00017">
    <property type="entry name" value="cmk"/>
    <property type="match status" value="1"/>
</dbReference>
<evidence type="ECO:0000256" key="5">
    <source>
        <dbReference type="ARBA" id="ARBA00022840"/>
    </source>
</evidence>
<evidence type="ECO:0000256" key="8">
    <source>
        <dbReference type="HAMAP-Rule" id="MF_00238"/>
    </source>
</evidence>
<evidence type="ECO:0000313" key="11">
    <source>
        <dbReference type="Proteomes" id="UP000176527"/>
    </source>
</evidence>
<dbReference type="InterPro" id="IPR027417">
    <property type="entry name" value="P-loop_NTPase"/>
</dbReference>
<comment type="catalytic activity">
    <reaction evidence="7 8">
        <text>CMP + ATP = CDP + ADP</text>
        <dbReference type="Rhea" id="RHEA:11600"/>
        <dbReference type="ChEBI" id="CHEBI:30616"/>
        <dbReference type="ChEBI" id="CHEBI:58069"/>
        <dbReference type="ChEBI" id="CHEBI:60377"/>
        <dbReference type="ChEBI" id="CHEBI:456216"/>
        <dbReference type="EC" id="2.7.4.25"/>
    </reaction>
</comment>
<keyword evidence="4 8" id="KW-0418">Kinase</keyword>
<keyword evidence="5 8" id="KW-0067">ATP-binding</keyword>
<name>A0A1F5KDL0_9BACT</name>
<accession>A0A1F5KDL0</accession>
<proteinExistence type="inferred from homology"/>
<keyword evidence="3 8" id="KW-0547">Nucleotide-binding</keyword>
<evidence type="ECO:0000259" key="9">
    <source>
        <dbReference type="Pfam" id="PF02224"/>
    </source>
</evidence>
<sequence length="211" mass="24349">MNQIITIDGPVSSGKNSVGHLLARKLGYHFIDTGSIYRIYTLYSLEKNYLVSDLEKIDIRFKTKSHDTLIYADGIEINNRLHEPKVTEFVSKIAANPEIRSISKRIQRQIGKPQNTVMTGRDIGTEIFPDASLKIFLTASPEVRAKRRYEQLKKTKPELTLMDVLNQIRERDKMDTEREASPMRIPEDAIILDNSYLNVEQTVEKILEHYK</sequence>
<dbReference type="Proteomes" id="UP000176527">
    <property type="component" value="Unassembled WGS sequence"/>
</dbReference>
<feature type="domain" description="Cytidylate kinase" evidence="9">
    <location>
        <begin position="5"/>
        <end position="210"/>
    </location>
</feature>
<dbReference type="GO" id="GO:0005524">
    <property type="term" value="F:ATP binding"/>
    <property type="evidence" value="ECO:0007669"/>
    <property type="project" value="UniProtKB-UniRule"/>
</dbReference>
<dbReference type="HAMAP" id="MF_00238">
    <property type="entry name" value="Cytidyl_kinase_type1"/>
    <property type="match status" value="1"/>
</dbReference>
<dbReference type="CDD" id="cd02020">
    <property type="entry name" value="CMPK"/>
    <property type="match status" value="1"/>
</dbReference>
<evidence type="ECO:0000256" key="2">
    <source>
        <dbReference type="ARBA" id="ARBA00022679"/>
    </source>
</evidence>
<dbReference type="GO" id="GO:0006220">
    <property type="term" value="P:pyrimidine nucleotide metabolic process"/>
    <property type="evidence" value="ECO:0007669"/>
    <property type="project" value="UniProtKB-UniRule"/>
</dbReference>
<dbReference type="EMBL" id="MFDE01000010">
    <property type="protein sequence ID" value="OGE38880.1"/>
    <property type="molecule type" value="Genomic_DNA"/>
</dbReference>
<comment type="similarity">
    <text evidence="1 8">Belongs to the cytidylate kinase family. Type 1 subfamily.</text>
</comment>
<evidence type="ECO:0000313" key="10">
    <source>
        <dbReference type="EMBL" id="OGE38880.1"/>
    </source>
</evidence>
<evidence type="ECO:0000256" key="1">
    <source>
        <dbReference type="ARBA" id="ARBA00009427"/>
    </source>
</evidence>
<comment type="catalytic activity">
    <reaction evidence="6 8">
        <text>dCMP + ATP = dCDP + ADP</text>
        <dbReference type="Rhea" id="RHEA:25094"/>
        <dbReference type="ChEBI" id="CHEBI:30616"/>
        <dbReference type="ChEBI" id="CHEBI:57566"/>
        <dbReference type="ChEBI" id="CHEBI:58593"/>
        <dbReference type="ChEBI" id="CHEBI:456216"/>
        <dbReference type="EC" id="2.7.4.25"/>
    </reaction>
</comment>
<keyword evidence="8" id="KW-0963">Cytoplasm</keyword>
<dbReference type="EC" id="2.7.4.25" evidence="8"/>
<keyword evidence="2 8" id="KW-0808">Transferase</keyword>
<dbReference type="Gene3D" id="3.40.50.300">
    <property type="entry name" value="P-loop containing nucleotide triphosphate hydrolases"/>
    <property type="match status" value="1"/>
</dbReference>
<protein>
    <recommendedName>
        <fullName evidence="8">Cytidylate kinase</fullName>
        <shortName evidence="8">CK</shortName>
        <ecNumber evidence="8">2.7.4.25</ecNumber>
    </recommendedName>
    <alternativeName>
        <fullName evidence="8">Cytidine monophosphate kinase</fullName>
        <shortName evidence="8">CMP kinase</shortName>
    </alternativeName>
</protein>
<evidence type="ECO:0000256" key="6">
    <source>
        <dbReference type="ARBA" id="ARBA00047615"/>
    </source>
</evidence>
<dbReference type="GO" id="GO:0005737">
    <property type="term" value="C:cytoplasm"/>
    <property type="evidence" value="ECO:0007669"/>
    <property type="project" value="UniProtKB-SubCell"/>
</dbReference>
<comment type="caution">
    <text evidence="10">The sequence shown here is derived from an EMBL/GenBank/DDBJ whole genome shotgun (WGS) entry which is preliminary data.</text>
</comment>
<evidence type="ECO:0000256" key="7">
    <source>
        <dbReference type="ARBA" id="ARBA00048478"/>
    </source>
</evidence>
<dbReference type="GO" id="GO:0036430">
    <property type="term" value="F:CMP kinase activity"/>
    <property type="evidence" value="ECO:0007669"/>
    <property type="project" value="RHEA"/>
</dbReference>
<comment type="subcellular location">
    <subcellularLocation>
        <location evidence="8">Cytoplasm</location>
    </subcellularLocation>
</comment>
<dbReference type="GO" id="GO:0036431">
    <property type="term" value="F:dCMP kinase activity"/>
    <property type="evidence" value="ECO:0007669"/>
    <property type="project" value="InterPro"/>
</dbReference>
<evidence type="ECO:0000256" key="4">
    <source>
        <dbReference type="ARBA" id="ARBA00022777"/>
    </source>
</evidence>
<dbReference type="InterPro" id="IPR003136">
    <property type="entry name" value="Cytidylate_kin"/>
</dbReference>
<comment type="caution">
    <text evidence="8">Lacks conserved residue(s) required for the propagation of feature annotation.</text>
</comment>
<reference evidence="10 11" key="1">
    <citation type="journal article" date="2016" name="Nat. Commun.">
        <title>Thousands of microbial genomes shed light on interconnected biogeochemical processes in an aquifer system.</title>
        <authorList>
            <person name="Anantharaman K."/>
            <person name="Brown C.T."/>
            <person name="Hug L.A."/>
            <person name="Sharon I."/>
            <person name="Castelle C.J."/>
            <person name="Probst A.J."/>
            <person name="Thomas B.C."/>
            <person name="Singh A."/>
            <person name="Wilkins M.J."/>
            <person name="Karaoz U."/>
            <person name="Brodie E.L."/>
            <person name="Williams K.H."/>
            <person name="Hubbard S.S."/>
            <person name="Banfield J.F."/>
        </authorList>
    </citation>
    <scope>NUCLEOTIDE SEQUENCE [LARGE SCALE GENOMIC DNA]</scope>
</reference>
<dbReference type="AlphaFoldDB" id="A0A1F5KDL0"/>
<evidence type="ECO:0000256" key="3">
    <source>
        <dbReference type="ARBA" id="ARBA00022741"/>
    </source>
</evidence>
<gene>
    <name evidence="8" type="primary">cmk</name>
    <name evidence="10" type="ORF">A3F00_01305</name>
</gene>
<dbReference type="SUPFAM" id="SSF52540">
    <property type="entry name" value="P-loop containing nucleoside triphosphate hydrolases"/>
    <property type="match status" value="1"/>
</dbReference>
<organism evidence="10 11">
    <name type="scientific">Candidatus Daviesbacteria bacterium RIFCSPHIGHO2_12_FULL_37_11</name>
    <dbReference type="NCBI Taxonomy" id="1797777"/>
    <lineage>
        <taxon>Bacteria</taxon>
        <taxon>Candidatus Daviesiibacteriota</taxon>
    </lineage>
</organism>
<dbReference type="Pfam" id="PF02224">
    <property type="entry name" value="Cytidylate_kin"/>
    <property type="match status" value="1"/>
</dbReference>